<gene>
    <name evidence="2" type="ORF">PPTG_22880</name>
</gene>
<feature type="region of interest" description="Disordered" evidence="1">
    <location>
        <begin position="260"/>
        <end position="288"/>
    </location>
</feature>
<dbReference type="Proteomes" id="UP000018817">
    <property type="component" value="Unassembled WGS sequence"/>
</dbReference>
<dbReference type="STRING" id="761204.W2QA80"/>
<evidence type="ECO:0000313" key="2">
    <source>
        <dbReference type="EMBL" id="ETN09444.1"/>
    </source>
</evidence>
<dbReference type="GeneID" id="20191479"/>
<reference evidence="3" key="1">
    <citation type="submission" date="2011-12" db="EMBL/GenBank/DDBJ databases">
        <authorList>
            <consortium name="The Broad Institute Genome Sequencing Platform"/>
            <person name="Russ C."/>
            <person name="Tyler B."/>
            <person name="Panabieres F."/>
            <person name="Shan W."/>
            <person name="Tripathy S."/>
            <person name="Grunwald N."/>
            <person name="Machado M."/>
            <person name="Young S.K."/>
            <person name="Zeng Q."/>
            <person name="Gargeya S."/>
            <person name="Fitzgerald M."/>
            <person name="Haas B."/>
            <person name="Abouelleil A."/>
            <person name="Alvarado L."/>
            <person name="Arachchi H.M."/>
            <person name="Berlin A."/>
            <person name="Chapman S.B."/>
            <person name="Gearin G."/>
            <person name="Goldberg J."/>
            <person name="Griggs A."/>
            <person name="Gujja S."/>
            <person name="Hansen M."/>
            <person name="Heiman D."/>
            <person name="Howarth C."/>
            <person name="Larimer J."/>
            <person name="Lui A."/>
            <person name="MacDonald P.J.P."/>
            <person name="McCowen C."/>
            <person name="Montmayeur A."/>
            <person name="Murphy C."/>
            <person name="Neiman D."/>
            <person name="Pearson M."/>
            <person name="Priest M."/>
            <person name="Roberts A."/>
            <person name="Saif S."/>
            <person name="Shea T."/>
            <person name="Sisk P."/>
            <person name="Stolte C."/>
            <person name="Sykes S."/>
            <person name="Wortman J."/>
            <person name="Nusbaum C."/>
            <person name="Birren B."/>
        </authorList>
    </citation>
    <scope>NUCLEOTIDE SEQUENCE [LARGE SCALE GENOMIC DNA]</scope>
    <source>
        <strain evidence="3">INRA-310</strain>
    </source>
</reference>
<accession>W2QA80</accession>
<feature type="region of interest" description="Disordered" evidence="1">
    <location>
        <begin position="35"/>
        <end position="67"/>
    </location>
</feature>
<dbReference type="VEuPathDB" id="FungiDB:PPTG_22880"/>
<protein>
    <submittedName>
        <fullName evidence="2">Uncharacterized protein</fullName>
    </submittedName>
</protein>
<evidence type="ECO:0000313" key="3">
    <source>
        <dbReference type="Proteomes" id="UP000018817"/>
    </source>
</evidence>
<evidence type="ECO:0000256" key="1">
    <source>
        <dbReference type="SAM" id="MobiDB-lite"/>
    </source>
</evidence>
<reference evidence="2 3" key="2">
    <citation type="submission" date="2013-11" db="EMBL/GenBank/DDBJ databases">
        <title>The Genome Sequence of Phytophthora parasitica INRA-310.</title>
        <authorList>
            <consortium name="The Broad Institute Genomics Platform"/>
            <person name="Russ C."/>
            <person name="Tyler B."/>
            <person name="Panabieres F."/>
            <person name="Shan W."/>
            <person name="Tripathy S."/>
            <person name="Grunwald N."/>
            <person name="Machado M."/>
            <person name="Johnson C.S."/>
            <person name="Arredondo F."/>
            <person name="Hong C."/>
            <person name="Coffey M."/>
            <person name="Young S.K."/>
            <person name="Zeng Q."/>
            <person name="Gargeya S."/>
            <person name="Fitzgerald M."/>
            <person name="Abouelleil A."/>
            <person name="Alvarado L."/>
            <person name="Chapman S.B."/>
            <person name="Gainer-Dewar J."/>
            <person name="Goldberg J."/>
            <person name="Griggs A."/>
            <person name="Gujja S."/>
            <person name="Hansen M."/>
            <person name="Howarth C."/>
            <person name="Imamovic A."/>
            <person name="Ireland A."/>
            <person name="Larimer J."/>
            <person name="McCowan C."/>
            <person name="Murphy C."/>
            <person name="Pearson M."/>
            <person name="Poon T.W."/>
            <person name="Priest M."/>
            <person name="Roberts A."/>
            <person name="Saif S."/>
            <person name="Shea T."/>
            <person name="Sykes S."/>
            <person name="Wortman J."/>
            <person name="Nusbaum C."/>
            <person name="Birren B."/>
        </authorList>
    </citation>
    <scope>NUCLEOTIDE SEQUENCE [LARGE SCALE GENOMIC DNA]</scope>
    <source>
        <strain evidence="2 3">INRA-310</strain>
    </source>
</reference>
<dbReference type="EMBL" id="KI669585">
    <property type="protein sequence ID" value="ETN09444.1"/>
    <property type="molecule type" value="Genomic_DNA"/>
</dbReference>
<organism evidence="2 3">
    <name type="scientific">Phytophthora nicotianae (strain INRA-310)</name>
    <name type="common">Phytophthora parasitica</name>
    <dbReference type="NCBI Taxonomy" id="761204"/>
    <lineage>
        <taxon>Eukaryota</taxon>
        <taxon>Sar</taxon>
        <taxon>Stramenopiles</taxon>
        <taxon>Oomycota</taxon>
        <taxon>Peronosporomycetes</taxon>
        <taxon>Peronosporales</taxon>
        <taxon>Peronosporaceae</taxon>
        <taxon>Phytophthora</taxon>
    </lineage>
</organism>
<name>W2QA80_PHYN3</name>
<dbReference type="RefSeq" id="XP_008905277.1">
    <property type="nucleotide sequence ID" value="XM_008907029.1"/>
</dbReference>
<dbReference type="AlphaFoldDB" id="W2QA80"/>
<feature type="region of interest" description="Disordered" evidence="1">
    <location>
        <begin position="1"/>
        <end position="20"/>
    </location>
</feature>
<proteinExistence type="predicted"/>
<sequence>MIAPEFEDDNQRDAKLGTSAMSMQLKHELSKLQYNAFPPQPVSGGADAAEDEPGIGDPEGKEDALRSGVQAAGVLSSNLDKFDFLRSRGFVLTKRQFTIKFDIDDRLREDVVERFQKLQAYIERAFLATTTKHFNNHVIPFALALVPTENYANWTWFMYCVKRDRIEMVTFLSGDLSTFLLKNVRAEIGKIMPFLVFTPSPQLFKTALDSKILYYAEKMYFANFRQTHTFVFQPWPKDVTLAIDPTQLVPLFQLDDEHVGKRGLKPGPTPQHRHKRARNRLIAEYESP</sequence>